<dbReference type="Pfam" id="PF00248">
    <property type="entry name" value="Aldo_ket_red"/>
    <property type="match status" value="1"/>
</dbReference>
<accession>A0AAQ3K9V7</accession>
<evidence type="ECO:0000313" key="2">
    <source>
        <dbReference type="EMBL" id="WOL03755.1"/>
    </source>
</evidence>
<dbReference type="InterPro" id="IPR036812">
    <property type="entry name" value="NAD(P)_OxRdtase_dom_sf"/>
</dbReference>
<dbReference type="PRINTS" id="PR00069">
    <property type="entry name" value="ALDKETRDTASE"/>
</dbReference>
<reference evidence="2 3" key="1">
    <citation type="submission" date="2023-10" db="EMBL/GenBank/DDBJ databases">
        <title>Chromosome-scale genome assembly provides insights into flower coloration mechanisms of Canna indica.</title>
        <authorList>
            <person name="Li C."/>
        </authorList>
    </citation>
    <scope>NUCLEOTIDE SEQUENCE [LARGE SCALE GENOMIC DNA]</scope>
    <source>
        <tissue evidence="2">Flower</tissue>
    </source>
</reference>
<dbReference type="PROSITE" id="PS00062">
    <property type="entry name" value="ALDOKETO_REDUCTASE_2"/>
    <property type="match status" value="1"/>
</dbReference>
<dbReference type="InterPro" id="IPR023210">
    <property type="entry name" value="NADP_OxRdtase_dom"/>
</dbReference>
<dbReference type="PANTHER" id="PTHR11732">
    <property type="entry name" value="ALDO/KETO REDUCTASE"/>
    <property type="match status" value="1"/>
</dbReference>
<dbReference type="EMBL" id="CP136893">
    <property type="protein sequence ID" value="WOL03755.1"/>
    <property type="molecule type" value="Genomic_DNA"/>
</dbReference>
<name>A0AAQ3K9V7_9LILI</name>
<organism evidence="2 3">
    <name type="scientific">Canna indica</name>
    <name type="common">Indian-shot</name>
    <dbReference type="NCBI Taxonomy" id="4628"/>
    <lineage>
        <taxon>Eukaryota</taxon>
        <taxon>Viridiplantae</taxon>
        <taxon>Streptophyta</taxon>
        <taxon>Embryophyta</taxon>
        <taxon>Tracheophyta</taxon>
        <taxon>Spermatophyta</taxon>
        <taxon>Magnoliopsida</taxon>
        <taxon>Liliopsida</taxon>
        <taxon>Zingiberales</taxon>
        <taxon>Cannaceae</taxon>
        <taxon>Canna</taxon>
    </lineage>
</organism>
<gene>
    <name evidence="2" type="ORF">Cni_G12475</name>
</gene>
<dbReference type="GO" id="GO:0016491">
    <property type="term" value="F:oxidoreductase activity"/>
    <property type="evidence" value="ECO:0007669"/>
    <property type="project" value="InterPro"/>
</dbReference>
<dbReference type="InterPro" id="IPR020471">
    <property type="entry name" value="AKR"/>
</dbReference>
<dbReference type="InterPro" id="IPR018170">
    <property type="entry name" value="Aldo/ket_reductase_CS"/>
</dbReference>
<evidence type="ECO:0000259" key="1">
    <source>
        <dbReference type="Pfam" id="PF00248"/>
    </source>
</evidence>
<protein>
    <submittedName>
        <fullName evidence="2">Non-functional NADPH-dependent codeinone reductase 2</fullName>
    </submittedName>
</protein>
<feature type="domain" description="NADP-dependent oxidoreductase" evidence="1">
    <location>
        <begin position="22"/>
        <end position="172"/>
    </location>
</feature>
<dbReference type="Gene3D" id="3.20.20.100">
    <property type="entry name" value="NADP-dependent oxidoreductase domain"/>
    <property type="match status" value="1"/>
</dbReference>
<evidence type="ECO:0000313" key="3">
    <source>
        <dbReference type="Proteomes" id="UP001327560"/>
    </source>
</evidence>
<dbReference type="Proteomes" id="UP001327560">
    <property type="component" value="Chromosome 4"/>
</dbReference>
<keyword evidence="3" id="KW-1185">Reference proteome</keyword>
<dbReference type="AlphaFoldDB" id="A0AAQ3K9V7"/>
<dbReference type="SUPFAM" id="SSF51430">
    <property type="entry name" value="NAD(P)-linked oxidoreductase"/>
    <property type="match status" value="1"/>
</dbReference>
<proteinExistence type="predicted"/>
<sequence>MSLKRGATPFPVQIKDIVPLELKAVWEAMEECQRRGLTRSIGVSNFTTKKLEELLQYAKIPPAVNQVEMNPVWQQKKLREFCMKKSIHVTAYSPIGGQDSFLSSKNLVRDSEVLEGIAKAKGKTVAQVSLRWVHEQGVSMVVKSFNEERLKENLEIFDWELSQEDIYKISQIPQCKRISITGVLSLIPSESLETIDLSDVDVVE</sequence>
<dbReference type="PROSITE" id="PS00063">
    <property type="entry name" value="ALDOKETO_REDUCTASE_3"/>
    <property type="match status" value="1"/>
</dbReference>